<name>A0A5B8UIZ1_9BACT</name>
<gene>
    <name evidence="2" type="ORF">FSB75_12310</name>
</gene>
<proteinExistence type="predicted"/>
<dbReference type="SUPFAM" id="SSF52200">
    <property type="entry name" value="Toll/Interleukin receptor TIR domain"/>
    <property type="match status" value="1"/>
</dbReference>
<dbReference type="InterPro" id="IPR035897">
    <property type="entry name" value="Toll_tir_struct_dom_sf"/>
</dbReference>
<dbReference type="Pfam" id="PF13289">
    <property type="entry name" value="SIR2_2"/>
    <property type="match status" value="1"/>
</dbReference>
<keyword evidence="2" id="KW-0675">Receptor</keyword>
<accession>A0A5B8UIZ1</accession>
<dbReference type="RefSeq" id="WP_146787782.1">
    <property type="nucleotide sequence ID" value="NZ_BAABIO010000003.1"/>
</dbReference>
<protein>
    <submittedName>
        <fullName evidence="2">Toll/interleukin-1 receptor domain-containing protein</fullName>
    </submittedName>
</protein>
<dbReference type="PROSITE" id="PS50104">
    <property type="entry name" value="TIR"/>
    <property type="match status" value="1"/>
</dbReference>
<dbReference type="AlphaFoldDB" id="A0A5B8UIZ1"/>
<evidence type="ECO:0000259" key="1">
    <source>
        <dbReference type="PROSITE" id="PS50104"/>
    </source>
</evidence>
<organism evidence="2 3">
    <name type="scientific">Flavisolibacter ginsenosidimutans</name>
    <dbReference type="NCBI Taxonomy" id="661481"/>
    <lineage>
        <taxon>Bacteria</taxon>
        <taxon>Pseudomonadati</taxon>
        <taxon>Bacteroidota</taxon>
        <taxon>Chitinophagia</taxon>
        <taxon>Chitinophagales</taxon>
        <taxon>Chitinophagaceae</taxon>
        <taxon>Flavisolibacter</taxon>
    </lineage>
</organism>
<dbReference type="KEGG" id="fgg:FSB75_12310"/>
<evidence type="ECO:0000313" key="2">
    <source>
        <dbReference type="EMBL" id="QEC56644.1"/>
    </source>
</evidence>
<dbReference type="Proteomes" id="UP000321204">
    <property type="component" value="Chromosome"/>
</dbReference>
<dbReference type="Pfam" id="PF13676">
    <property type="entry name" value="TIR_2"/>
    <property type="match status" value="1"/>
</dbReference>
<dbReference type="InterPro" id="IPR000157">
    <property type="entry name" value="TIR_dom"/>
</dbReference>
<reference evidence="2 3" key="1">
    <citation type="journal article" date="2015" name="Int. J. Syst. Evol. Microbiol.">
        <title>Flavisolibacter ginsenosidimutans sp. nov., with ginsenoside-converting activity isolated from soil used for cultivating ginseng.</title>
        <authorList>
            <person name="Zhao Y."/>
            <person name="Liu Q."/>
            <person name="Kang M.S."/>
            <person name="Jin F."/>
            <person name="Yu H."/>
            <person name="Im W.T."/>
        </authorList>
    </citation>
    <scope>NUCLEOTIDE SEQUENCE [LARGE SCALE GENOMIC DNA]</scope>
    <source>
        <strain evidence="2 3">Gsoil 636</strain>
    </source>
</reference>
<evidence type="ECO:0000313" key="3">
    <source>
        <dbReference type="Proteomes" id="UP000321204"/>
    </source>
</evidence>
<dbReference type="OrthoDB" id="681513at2"/>
<dbReference type="EMBL" id="CP042433">
    <property type="protein sequence ID" value="QEC56644.1"/>
    <property type="molecule type" value="Genomic_DNA"/>
</dbReference>
<dbReference type="Gene3D" id="3.40.50.10140">
    <property type="entry name" value="Toll/interleukin-1 receptor homology (TIR) domain"/>
    <property type="match status" value="1"/>
</dbReference>
<feature type="domain" description="TIR" evidence="1">
    <location>
        <begin position="323"/>
        <end position="454"/>
    </location>
</feature>
<keyword evidence="3" id="KW-1185">Reference proteome</keyword>
<dbReference type="GO" id="GO:0007165">
    <property type="term" value="P:signal transduction"/>
    <property type="evidence" value="ECO:0007669"/>
    <property type="project" value="InterPro"/>
</dbReference>
<sequence>MMEGPIQPGANRNDKELDRNLDVLIEEIGKGNVVPIIGTDIIKVQDGKRYDLMEYLLLNLEGKYDSKFDYKKHNCDSPFEKLNHIHSVTSRPPKQGFYIYIKEIMADAENKYDTTYLDLLAKIRKFKLFINASSTTILEKSVRKNRAFITSKHDAFTLNITDSPLQDIEIESAINSISPVLFPKKLKKTVVYNLYGKYDKDDTGFIVVDDDILELIHSISVNRDKLNTLFELLSSSSLLFIGCNFPDWLLRFFIRMFSKQKLSVSSSLYSVADIINSDVDRNRAIFIKNSSIKYFEFNGEVFIQRLFDKISAKKPKWIRNNANIDYLFLSYATENQRQVIDIYEKLDDKDFDVFMDIRDIDHGEQIRDEVKKAIDNCKIFIPIISKETDTMSTNERFFKKEWDYVLEIHNRENPNNEIGKKPVILPIFLNQIKYNELKETTPKTFFDLKYQGASAENGLSSAFINKIAEIIG</sequence>